<name>A0A0K2RY26_9MICC</name>
<feature type="transmembrane region" description="Helical" evidence="6">
    <location>
        <begin position="29"/>
        <end position="52"/>
    </location>
</feature>
<feature type="transmembrane region" description="Helical" evidence="6">
    <location>
        <begin position="433"/>
        <end position="451"/>
    </location>
</feature>
<dbReference type="GO" id="GO:0005886">
    <property type="term" value="C:plasma membrane"/>
    <property type="evidence" value="ECO:0007669"/>
    <property type="project" value="UniProtKB-SubCell"/>
</dbReference>
<keyword evidence="5 6" id="KW-0472">Membrane</keyword>
<protein>
    <recommendedName>
        <fullName evidence="7">Major facilitator superfamily (MFS) profile domain-containing protein</fullName>
    </recommendedName>
</protein>
<evidence type="ECO:0000313" key="8">
    <source>
        <dbReference type="EMBL" id="BAS19733.1"/>
    </source>
</evidence>
<keyword evidence="4 6" id="KW-1133">Transmembrane helix</keyword>
<dbReference type="PANTHER" id="PTHR23519:SF1">
    <property type="entry name" value="AUTOPHAGY-RELATED PROTEIN 22"/>
    <property type="match status" value="1"/>
</dbReference>
<feature type="transmembrane region" description="Helical" evidence="6">
    <location>
        <begin position="64"/>
        <end position="84"/>
    </location>
</feature>
<feature type="transmembrane region" description="Helical" evidence="6">
    <location>
        <begin position="96"/>
        <end position="117"/>
    </location>
</feature>
<evidence type="ECO:0000256" key="5">
    <source>
        <dbReference type="ARBA" id="ARBA00023136"/>
    </source>
</evidence>
<keyword evidence="3 6" id="KW-0812">Transmembrane</keyword>
<comment type="subcellular location">
    <subcellularLocation>
        <location evidence="1">Cell membrane</location>
        <topology evidence="1">Multi-pass membrane protein</topology>
    </subcellularLocation>
</comment>
<evidence type="ECO:0000256" key="1">
    <source>
        <dbReference type="ARBA" id="ARBA00004651"/>
    </source>
</evidence>
<dbReference type="InterPro" id="IPR036259">
    <property type="entry name" value="MFS_trans_sf"/>
</dbReference>
<dbReference type="PROSITE" id="PS50850">
    <property type="entry name" value="MFS"/>
    <property type="match status" value="1"/>
</dbReference>
<evidence type="ECO:0000256" key="6">
    <source>
        <dbReference type="SAM" id="Phobius"/>
    </source>
</evidence>
<dbReference type="InterPro" id="IPR024671">
    <property type="entry name" value="Atg22-like"/>
</dbReference>
<dbReference type="Pfam" id="PF11700">
    <property type="entry name" value="ATG22"/>
    <property type="match status" value="1"/>
</dbReference>
<dbReference type="PANTHER" id="PTHR23519">
    <property type="entry name" value="AUTOPHAGY-RELATED PROTEIN 22"/>
    <property type="match status" value="1"/>
</dbReference>
<dbReference type="SUPFAM" id="SSF103473">
    <property type="entry name" value="MFS general substrate transporter"/>
    <property type="match status" value="1"/>
</dbReference>
<feature type="domain" description="Major facilitator superfamily (MFS) profile" evidence="7">
    <location>
        <begin position="277"/>
        <end position="478"/>
    </location>
</feature>
<sequence length="478" mass="51453">MTISSPRRKTKAPRRVVDHANSRRSVASWVMWDVGSSSFDSIMMTFIFTVYLTSSYFGTPEETSSALSLGLTIAGFLIAILAPVTGQRNDKSGKGIFWLGVNTLLLVASMAACFFVAPTPQYLWLGVTLISAASVFSEFAYVNYNAVLPRISNPDNIGKISGAGWAAGYIGGILALAVVLWGFVLTPEVLGLTTDNALNIRAVALFAAAWCLIFCVPLLVRMRTRERFLPEVLPTRELRFLELGLERFSPARQGGLLASYKALWRTIKRLKMTSPQTLWFLIASAVFRDGLSGIFTFGGILAAGTFGFSTSEVILFGIAGSAVAAAGAILGGYLDDYLGPKAIIVISLVGIILAATPLMFFPEPGVFWVCALLLCLFVGPAQSASRTFLARLADPGTEGELFGLYSTTGRATSFLAPMLFGLCVSIMGAQIWGVLGILIVVVAGLLLLLPVKAPGPLRVRAARREQKREQKRRDKAAQ</sequence>
<keyword evidence="2" id="KW-0813">Transport</keyword>
<organism evidence="8">
    <name type="scientific">Rothia mucilaginosa</name>
    <dbReference type="NCBI Taxonomy" id="43675"/>
    <lineage>
        <taxon>Bacteria</taxon>
        <taxon>Bacillati</taxon>
        <taxon>Actinomycetota</taxon>
        <taxon>Actinomycetes</taxon>
        <taxon>Micrococcales</taxon>
        <taxon>Micrococcaceae</taxon>
        <taxon>Rothia</taxon>
    </lineage>
</organism>
<evidence type="ECO:0000256" key="3">
    <source>
        <dbReference type="ARBA" id="ARBA00022692"/>
    </source>
</evidence>
<feature type="transmembrane region" description="Helical" evidence="6">
    <location>
        <begin position="198"/>
        <end position="220"/>
    </location>
</feature>
<feature type="transmembrane region" description="Helical" evidence="6">
    <location>
        <begin position="123"/>
        <end position="142"/>
    </location>
</feature>
<dbReference type="InterPro" id="IPR020846">
    <property type="entry name" value="MFS_dom"/>
</dbReference>
<dbReference type="AlphaFoldDB" id="A0A0K2RY26"/>
<dbReference type="EMBL" id="AP014938">
    <property type="protein sequence ID" value="BAS19733.1"/>
    <property type="molecule type" value="Genomic_DNA"/>
</dbReference>
<dbReference type="Proteomes" id="UP000066203">
    <property type="component" value="Chromosome"/>
</dbReference>
<dbReference type="Gene3D" id="1.20.1250.20">
    <property type="entry name" value="MFS general substrate transporter like domains"/>
    <property type="match status" value="1"/>
</dbReference>
<feature type="transmembrane region" description="Helical" evidence="6">
    <location>
        <begin position="163"/>
        <end position="186"/>
    </location>
</feature>
<evidence type="ECO:0000313" key="9">
    <source>
        <dbReference type="Proteomes" id="UP000066203"/>
    </source>
</evidence>
<evidence type="ECO:0000256" key="2">
    <source>
        <dbReference type="ARBA" id="ARBA00022448"/>
    </source>
</evidence>
<proteinExistence type="predicted"/>
<accession>A0A0K2RY26</accession>
<evidence type="ECO:0000259" key="7">
    <source>
        <dbReference type="PROSITE" id="PS50850"/>
    </source>
</evidence>
<dbReference type="GO" id="GO:0022857">
    <property type="term" value="F:transmembrane transporter activity"/>
    <property type="evidence" value="ECO:0007669"/>
    <property type="project" value="InterPro"/>
</dbReference>
<reference evidence="9" key="1">
    <citation type="submission" date="2015-08" db="EMBL/GenBank/DDBJ databases">
        <title>Complete genome sequence of Rothia mucilaginosa strain NUM-Rm6536.</title>
        <authorList>
            <person name="Nambu T."/>
        </authorList>
    </citation>
    <scope>NUCLEOTIDE SEQUENCE [LARGE SCALE GENOMIC DNA]</scope>
    <source>
        <strain evidence="9">NUM-Rm6536</strain>
    </source>
</reference>
<gene>
    <name evidence="8" type="ORF">RM6536_0486</name>
</gene>
<feature type="transmembrane region" description="Helical" evidence="6">
    <location>
        <begin position="341"/>
        <end position="360"/>
    </location>
</feature>
<feature type="transmembrane region" description="Helical" evidence="6">
    <location>
        <begin position="313"/>
        <end position="334"/>
    </location>
</feature>
<feature type="transmembrane region" description="Helical" evidence="6">
    <location>
        <begin position="278"/>
        <end position="301"/>
    </location>
</feature>
<dbReference type="RefSeq" id="WP_060823902.1">
    <property type="nucleotide sequence ID" value="NZ_AP014938.1"/>
</dbReference>
<evidence type="ECO:0000256" key="4">
    <source>
        <dbReference type="ARBA" id="ARBA00022989"/>
    </source>
</evidence>
<feature type="transmembrane region" description="Helical" evidence="6">
    <location>
        <begin position="366"/>
        <end position="389"/>
    </location>
</feature>
<feature type="transmembrane region" description="Helical" evidence="6">
    <location>
        <begin position="401"/>
        <end position="427"/>
    </location>
</feature>
<dbReference type="PATRIC" id="fig|43675.28.peg.493"/>
<dbReference type="InterPro" id="IPR050495">
    <property type="entry name" value="ATG22/LtaA_families"/>
</dbReference>